<name>A0A0A9EJW9_ARUDO</name>
<reference evidence="1" key="2">
    <citation type="journal article" date="2015" name="Data Brief">
        <title>Shoot transcriptome of the giant reed, Arundo donax.</title>
        <authorList>
            <person name="Barrero R.A."/>
            <person name="Guerrero F.D."/>
            <person name="Moolhuijzen P."/>
            <person name="Goolsby J.A."/>
            <person name="Tidwell J."/>
            <person name="Bellgard S.E."/>
            <person name="Bellgard M.I."/>
        </authorList>
    </citation>
    <scope>NUCLEOTIDE SEQUENCE</scope>
    <source>
        <tissue evidence="1">Shoot tissue taken approximately 20 cm above the soil surface</tissue>
    </source>
</reference>
<proteinExistence type="predicted"/>
<dbReference type="AlphaFoldDB" id="A0A0A9EJW9"/>
<evidence type="ECO:0000313" key="1">
    <source>
        <dbReference type="EMBL" id="JAD98110.1"/>
    </source>
</evidence>
<reference evidence="1" key="1">
    <citation type="submission" date="2014-09" db="EMBL/GenBank/DDBJ databases">
        <authorList>
            <person name="Magalhaes I.L.F."/>
            <person name="Oliveira U."/>
            <person name="Santos F.R."/>
            <person name="Vidigal T.H.D.A."/>
            <person name="Brescovit A.D."/>
            <person name="Santos A.J."/>
        </authorList>
    </citation>
    <scope>NUCLEOTIDE SEQUENCE</scope>
    <source>
        <tissue evidence="1">Shoot tissue taken approximately 20 cm above the soil surface</tissue>
    </source>
</reference>
<dbReference type="EMBL" id="GBRH01199785">
    <property type="protein sequence ID" value="JAD98110.1"/>
    <property type="molecule type" value="Transcribed_RNA"/>
</dbReference>
<organism evidence="1">
    <name type="scientific">Arundo donax</name>
    <name type="common">Giant reed</name>
    <name type="synonym">Donax arundinaceus</name>
    <dbReference type="NCBI Taxonomy" id="35708"/>
    <lineage>
        <taxon>Eukaryota</taxon>
        <taxon>Viridiplantae</taxon>
        <taxon>Streptophyta</taxon>
        <taxon>Embryophyta</taxon>
        <taxon>Tracheophyta</taxon>
        <taxon>Spermatophyta</taxon>
        <taxon>Magnoliopsida</taxon>
        <taxon>Liliopsida</taxon>
        <taxon>Poales</taxon>
        <taxon>Poaceae</taxon>
        <taxon>PACMAD clade</taxon>
        <taxon>Arundinoideae</taxon>
        <taxon>Arundineae</taxon>
        <taxon>Arundo</taxon>
    </lineage>
</organism>
<protein>
    <submittedName>
        <fullName evidence="1">Uncharacterized protein</fullName>
    </submittedName>
</protein>
<accession>A0A0A9EJW9</accession>
<sequence length="47" mass="5329">MPSASAPSRTASPRLRLYSTLQHSHKVKVVIFVLSLSLWTMMRCQNV</sequence>